<dbReference type="EMBL" id="AP022606">
    <property type="protein sequence ID" value="BBZ10689.1"/>
    <property type="molecule type" value="Genomic_DNA"/>
</dbReference>
<dbReference type="Proteomes" id="UP000467379">
    <property type="component" value="Chromosome"/>
</dbReference>
<feature type="region of interest" description="Disordered" evidence="1">
    <location>
        <begin position="36"/>
        <end position="63"/>
    </location>
</feature>
<organism evidence="2 3">
    <name type="scientific">Mycobacterium branderi</name>
    <dbReference type="NCBI Taxonomy" id="43348"/>
    <lineage>
        <taxon>Bacteria</taxon>
        <taxon>Bacillati</taxon>
        <taxon>Actinomycetota</taxon>
        <taxon>Actinomycetes</taxon>
        <taxon>Mycobacteriales</taxon>
        <taxon>Mycobacteriaceae</taxon>
        <taxon>Mycobacterium</taxon>
    </lineage>
</organism>
<evidence type="ECO:0000256" key="1">
    <source>
        <dbReference type="SAM" id="MobiDB-lite"/>
    </source>
</evidence>
<sequence>MWTVLFDRAKCGIYQLGPHGGPVLTPPVGPGISGQLREAPTTSGNARRHGGNRNRQAYAARIA</sequence>
<reference evidence="2 3" key="1">
    <citation type="journal article" date="2019" name="Emerg. Microbes Infect.">
        <title>Comprehensive subspecies identification of 175 nontuberculous mycobacteria species based on 7547 genomic profiles.</title>
        <authorList>
            <person name="Matsumoto Y."/>
            <person name="Kinjo T."/>
            <person name="Motooka D."/>
            <person name="Nabeya D."/>
            <person name="Jung N."/>
            <person name="Uechi K."/>
            <person name="Horii T."/>
            <person name="Iida T."/>
            <person name="Fujita J."/>
            <person name="Nakamura S."/>
        </authorList>
    </citation>
    <scope>NUCLEOTIDE SEQUENCE [LARGE SCALE GENOMIC DNA]</scope>
    <source>
        <strain evidence="2 3">JCM 12687</strain>
    </source>
</reference>
<protein>
    <submittedName>
        <fullName evidence="2">Uncharacterized protein</fullName>
    </submittedName>
</protein>
<name>A0ABM7KHQ1_9MYCO</name>
<proteinExistence type="predicted"/>
<evidence type="ECO:0000313" key="2">
    <source>
        <dbReference type="EMBL" id="BBZ10689.1"/>
    </source>
</evidence>
<evidence type="ECO:0000313" key="3">
    <source>
        <dbReference type="Proteomes" id="UP000467379"/>
    </source>
</evidence>
<keyword evidence="3" id="KW-1185">Reference proteome</keyword>
<gene>
    <name evidence="2" type="ORF">MBRA_08840</name>
</gene>
<accession>A0ABM7KHQ1</accession>